<organism evidence="1 2">
    <name type="scientific">Calycina marina</name>
    <dbReference type="NCBI Taxonomy" id="1763456"/>
    <lineage>
        <taxon>Eukaryota</taxon>
        <taxon>Fungi</taxon>
        <taxon>Dikarya</taxon>
        <taxon>Ascomycota</taxon>
        <taxon>Pezizomycotina</taxon>
        <taxon>Leotiomycetes</taxon>
        <taxon>Helotiales</taxon>
        <taxon>Pezizellaceae</taxon>
        <taxon>Calycina</taxon>
    </lineage>
</organism>
<keyword evidence="2" id="KW-1185">Reference proteome</keyword>
<gene>
    <name evidence="1" type="ORF">BJ878DRAFT_337770</name>
</gene>
<proteinExistence type="predicted"/>
<comment type="caution">
    <text evidence="1">The sequence shown here is derived from an EMBL/GenBank/DDBJ whole genome shotgun (WGS) entry which is preliminary data.</text>
</comment>
<reference evidence="1" key="1">
    <citation type="journal article" date="2021" name="IMA Fungus">
        <title>Genomic characterization of three marine fungi, including Emericellopsis atlantica sp. nov. with signatures of a generalist lifestyle and marine biomass degradation.</title>
        <authorList>
            <person name="Hagestad O.C."/>
            <person name="Hou L."/>
            <person name="Andersen J.H."/>
            <person name="Hansen E.H."/>
            <person name="Altermark B."/>
            <person name="Li C."/>
            <person name="Kuhnert E."/>
            <person name="Cox R.J."/>
            <person name="Crous P.W."/>
            <person name="Spatafora J.W."/>
            <person name="Lail K."/>
            <person name="Amirebrahimi M."/>
            <person name="Lipzen A."/>
            <person name="Pangilinan J."/>
            <person name="Andreopoulos W."/>
            <person name="Hayes R.D."/>
            <person name="Ng V."/>
            <person name="Grigoriev I.V."/>
            <person name="Jackson S.A."/>
            <person name="Sutton T.D.S."/>
            <person name="Dobson A.D.W."/>
            <person name="Rama T."/>
        </authorList>
    </citation>
    <scope>NUCLEOTIDE SEQUENCE</scope>
    <source>
        <strain evidence="1">TRa3180A</strain>
    </source>
</reference>
<evidence type="ECO:0000313" key="1">
    <source>
        <dbReference type="EMBL" id="KAG9245706.1"/>
    </source>
</evidence>
<name>A0A9P7Z5M5_9HELO</name>
<dbReference type="EMBL" id="MU253834">
    <property type="protein sequence ID" value="KAG9245706.1"/>
    <property type="molecule type" value="Genomic_DNA"/>
</dbReference>
<accession>A0A9P7Z5M5</accession>
<evidence type="ECO:0000313" key="2">
    <source>
        <dbReference type="Proteomes" id="UP000887226"/>
    </source>
</evidence>
<protein>
    <submittedName>
        <fullName evidence="1">Uncharacterized protein</fullName>
    </submittedName>
</protein>
<dbReference type="Proteomes" id="UP000887226">
    <property type="component" value="Unassembled WGS sequence"/>
</dbReference>
<sequence length="295" mass="32420">MSPYAAISREAGLYIEADLSRHCFLPQAAHKAPITGSTSLTPSLRILSLAGEENHTSVQCSNLHIRRRYCRSNCLHGMLPYFFPDCWVTRYSSSIHNENVIRHSNPPIPIHTSRPSRSNTAPKPLPISMGSTPGHGKYTQSLALVQKKIRWPKPLATIPASAVHHTFARGNALTSKLEKPDKAFLLAIALFAGTKSTRKIAQVLTGLRAGRKQNAARKQLNPFLRKKGNNGAVDQITGFTTTATCCRTCLDVFTITNYSQSIVLHITTPCEISVARSPEQKEDVSFASRIHLSLG</sequence>
<dbReference type="AlphaFoldDB" id="A0A9P7Z5M5"/>